<dbReference type="Pfam" id="PF00226">
    <property type="entry name" value="DnaJ"/>
    <property type="match status" value="1"/>
</dbReference>
<feature type="compositionally biased region" description="Basic residues" evidence="1">
    <location>
        <begin position="216"/>
        <end position="227"/>
    </location>
</feature>
<keyword evidence="4" id="KW-1185">Reference proteome</keyword>
<evidence type="ECO:0000259" key="2">
    <source>
        <dbReference type="PROSITE" id="PS50076"/>
    </source>
</evidence>
<evidence type="ECO:0000313" key="3">
    <source>
        <dbReference type="EMBL" id="KAG7580031.1"/>
    </source>
</evidence>
<feature type="region of interest" description="Disordered" evidence="1">
    <location>
        <begin position="167"/>
        <end position="227"/>
    </location>
</feature>
<dbReference type="SMART" id="SM00271">
    <property type="entry name" value="DnaJ"/>
    <property type="match status" value="1"/>
</dbReference>
<dbReference type="Proteomes" id="UP000812966">
    <property type="component" value="Unassembled WGS sequence"/>
</dbReference>
<dbReference type="EMBL" id="JABELV010000001">
    <property type="protein sequence ID" value="KAG7580031.1"/>
    <property type="molecule type" value="Genomic_DNA"/>
</dbReference>
<name>A0A8K0NR69_9TREE</name>
<dbReference type="AlphaFoldDB" id="A0A8K0NR69"/>
<evidence type="ECO:0000313" key="4">
    <source>
        <dbReference type="Proteomes" id="UP000812966"/>
    </source>
</evidence>
<evidence type="ECO:0000256" key="1">
    <source>
        <dbReference type="SAM" id="MobiDB-lite"/>
    </source>
</evidence>
<dbReference type="PANTHER" id="PTHR46620">
    <property type="entry name" value="J DOMAIN-CONTAINING PROTEIN SPF31"/>
    <property type="match status" value="1"/>
</dbReference>
<gene>
    <name evidence="3" type="ORF">FFLO_00002</name>
</gene>
<dbReference type="InterPro" id="IPR001623">
    <property type="entry name" value="DnaJ_domain"/>
</dbReference>
<dbReference type="PANTHER" id="PTHR46620:SF1">
    <property type="entry name" value="J DOMAIN-CONTAINING PROTEIN SPF31"/>
    <property type="match status" value="1"/>
</dbReference>
<dbReference type="CDD" id="cd06257">
    <property type="entry name" value="DnaJ"/>
    <property type="match status" value="1"/>
</dbReference>
<feature type="domain" description="J" evidence="2">
    <location>
        <begin position="37"/>
        <end position="101"/>
    </location>
</feature>
<comment type="caution">
    <text evidence="3">The sequence shown here is derived from an EMBL/GenBank/DDBJ whole genome shotgun (WGS) entry which is preliminary data.</text>
</comment>
<dbReference type="InterPro" id="IPR036869">
    <property type="entry name" value="J_dom_sf"/>
</dbReference>
<dbReference type="PRINTS" id="PR00625">
    <property type="entry name" value="JDOMAIN"/>
</dbReference>
<organism evidence="3 4">
    <name type="scientific">Filobasidium floriforme</name>
    <dbReference type="NCBI Taxonomy" id="5210"/>
    <lineage>
        <taxon>Eukaryota</taxon>
        <taxon>Fungi</taxon>
        <taxon>Dikarya</taxon>
        <taxon>Basidiomycota</taxon>
        <taxon>Agaricomycotina</taxon>
        <taxon>Tremellomycetes</taxon>
        <taxon>Filobasidiales</taxon>
        <taxon>Filobasidiaceae</taxon>
        <taxon>Filobasidium</taxon>
    </lineage>
</organism>
<dbReference type="SUPFAM" id="SSF46565">
    <property type="entry name" value="Chaperone J-domain"/>
    <property type="match status" value="1"/>
</dbReference>
<accession>A0A8K0NR69</accession>
<dbReference type="Gene3D" id="1.10.287.110">
    <property type="entry name" value="DnaJ domain"/>
    <property type="match status" value="1"/>
</dbReference>
<feature type="region of interest" description="Disordered" evidence="1">
    <location>
        <begin position="111"/>
        <end position="133"/>
    </location>
</feature>
<feature type="compositionally biased region" description="Low complexity" evidence="1">
    <location>
        <begin position="205"/>
        <end position="215"/>
    </location>
</feature>
<protein>
    <recommendedName>
        <fullName evidence="2">J domain-containing protein</fullName>
    </recommendedName>
</protein>
<dbReference type="PROSITE" id="PS50076">
    <property type="entry name" value="DNAJ_2"/>
    <property type="match status" value="1"/>
</dbReference>
<reference evidence="3" key="1">
    <citation type="submission" date="2020-04" db="EMBL/GenBank/DDBJ databases">
        <title>Analysis of mating type loci in Filobasidium floriforme.</title>
        <authorList>
            <person name="Nowrousian M."/>
        </authorList>
    </citation>
    <scope>NUCLEOTIDE SEQUENCE</scope>
    <source>
        <strain evidence="3">CBS 6242</strain>
    </source>
</reference>
<sequence length="227" mass="26008">MAKATKEVDIERLIAQEASDFIKELEVERVLKSFKLNPYDILDLGINATENEIKKQYRKKSLLIHPDKFKHPRGIEAFDQLKKAEAMLGDKDKRDEVDAVMRHARVQVLKPLFPPGTNTSEVPDDDPRLTALDPPLDMQVKKKAREVFVEEELLKRRAQKIAYANEGAEAAKKEAEINQRKRKQEDEATWESRRDERVSTWREFAGTSSSSAAAPKKTKKKKLNVLG</sequence>
<feature type="compositionally biased region" description="Basic and acidic residues" evidence="1">
    <location>
        <begin position="169"/>
        <end position="200"/>
    </location>
</feature>
<proteinExistence type="predicted"/>